<reference evidence="1 2" key="1">
    <citation type="journal article" date="2021" name="Elife">
        <title>Chloroplast acquisition without the gene transfer in kleptoplastic sea slugs, Plakobranchus ocellatus.</title>
        <authorList>
            <person name="Maeda T."/>
            <person name="Takahashi S."/>
            <person name="Yoshida T."/>
            <person name="Shimamura S."/>
            <person name="Takaki Y."/>
            <person name="Nagai Y."/>
            <person name="Toyoda A."/>
            <person name="Suzuki Y."/>
            <person name="Arimoto A."/>
            <person name="Ishii H."/>
            <person name="Satoh N."/>
            <person name="Nishiyama T."/>
            <person name="Hasebe M."/>
            <person name="Maruyama T."/>
            <person name="Minagawa J."/>
            <person name="Obokata J."/>
            <person name="Shigenobu S."/>
        </authorList>
    </citation>
    <scope>NUCLEOTIDE SEQUENCE [LARGE SCALE GENOMIC DNA]</scope>
</reference>
<dbReference type="EMBL" id="BMAT01011734">
    <property type="protein sequence ID" value="GFR78301.1"/>
    <property type="molecule type" value="Genomic_DNA"/>
</dbReference>
<sequence>MATSAADTFLYESVASGFIPPLVAVQFKRLAYKIPCPPSMPPAARAWFPAGVALASLPIVIPPCDAIVDLLMDVSIRQLYP</sequence>
<dbReference type="Proteomes" id="UP000762676">
    <property type="component" value="Unassembled WGS sequence"/>
</dbReference>
<name>A0AAV4FZN2_9GAST</name>
<evidence type="ECO:0000313" key="1">
    <source>
        <dbReference type="EMBL" id="GFR78301.1"/>
    </source>
</evidence>
<comment type="caution">
    <text evidence="1">The sequence shown here is derived from an EMBL/GenBank/DDBJ whole genome shotgun (WGS) entry which is preliminary data.</text>
</comment>
<evidence type="ECO:0000313" key="2">
    <source>
        <dbReference type="Proteomes" id="UP000762676"/>
    </source>
</evidence>
<accession>A0AAV4FZN2</accession>
<organism evidence="1 2">
    <name type="scientific">Elysia marginata</name>
    <dbReference type="NCBI Taxonomy" id="1093978"/>
    <lineage>
        <taxon>Eukaryota</taxon>
        <taxon>Metazoa</taxon>
        <taxon>Spiralia</taxon>
        <taxon>Lophotrochozoa</taxon>
        <taxon>Mollusca</taxon>
        <taxon>Gastropoda</taxon>
        <taxon>Heterobranchia</taxon>
        <taxon>Euthyneura</taxon>
        <taxon>Panpulmonata</taxon>
        <taxon>Sacoglossa</taxon>
        <taxon>Placobranchoidea</taxon>
        <taxon>Plakobranchidae</taxon>
        <taxon>Elysia</taxon>
    </lineage>
</organism>
<proteinExistence type="predicted"/>
<gene>
    <name evidence="1" type="ORF">ElyMa_005846600</name>
</gene>
<dbReference type="AlphaFoldDB" id="A0AAV4FZN2"/>
<keyword evidence="2" id="KW-1185">Reference proteome</keyword>
<protein>
    <submittedName>
        <fullName evidence="1">Mitochondrial fission process protein 1</fullName>
    </submittedName>
</protein>